<dbReference type="Proteomes" id="UP000735302">
    <property type="component" value="Unassembled WGS sequence"/>
</dbReference>
<keyword evidence="2" id="KW-0645">Protease</keyword>
<comment type="caution">
    <text evidence="7">The sequence shown here is derived from an EMBL/GenBank/DDBJ whole genome shotgun (WGS) entry which is preliminary data.</text>
</comment>
<dbReference type="SUPFAM" id="SSF53474">
    <property type="entry name" value="alpha/beta-Hydrolases"/>
    <property type="match status" value="2"/>
</dbReference>
<accession>A0AAV4AN42</accession>
<gene>
    <name evidence="7" type="ORF">PoB_003611100</name>
</gene>
<reference evidence="7 8" key="1">
    <citation type="journal article" date="2021" name="Elife">
        <title>Chloroplast acquisition without the gene transfer in kleptoplastic sea slugs, Plakobranchus ocellatus.</title>
        <authorList>
            <person name="Maeda T."/>
            <person name="Takahashi S."/>
            <person name="Yoshida T."/>
            <person name="Shimamura S."/>
            <person name="Takaki Y."/>
            <person name="Nagai Y."/>
            <person name="Toyoda A."/>
            <person name="Suzuki Y."/>
            <person name="Arimoto A."/>
            <person name="Ishii H."/>
            <person name="Satoh N."/>
            <person name="Nishiyama T."/>
            <person name="Hasebe M."/>
            <person name="Maruyama T."/>
            <person name="Minagawa J."/>
            <person name="Obokata J."/>
            <person name="Shigenobu S."/>
        </authorList>
    </citation>
    <scope>NUCLEOTIDE SEQUENCE [LARGE SCALE GENOMIC DNA]</scope>
</reference>
<dbReference type="InterPro" id="IPR042269">
    <property type="entry name" value="Ser_carbopepase_S28_SKS"/>
</dbReference>
<keyword evidence="8" id="KW-1185">Reference proteome</keyword>
<evidence type="ECO:0000256" key="3">
    <source>
        <dbReference type="ARBA" id="ARBA00022729"/>
    </source>
</evidence>
<evidence type="ECO:0000256" key="1">
    <source>
        <dbReference type="ARBA" id="ARBA00011079"/>
    </source>
</evidence>
<dbReference type="GO" id="GO:0031982">
    <property type="term" value="C:vesicle"/>
    <property type="evidence" value="ECO:0007669"/>
    <property type="project" value="TreeGrafter"/>
</dbReference>
<feature type="signal peptide" evidence="6">
    <location>
        <begin position="1"/>
        <end position="20"/>
    </location>
</feature>
<evidence type="ECO:0000256" key="5">
    <source>
        <dbReference type="ARBA" id="ARBA00023180"/>
    </source>
</evidence>
<evidence type="ECO:0000313" key="7">
    <source>
        <dbReference type="EMBL" id="GFO09606.1"/>
    </source>
</evidence>
<dbReference type="FunFam" id="1.20.120.980:FF:000001">
    <property type="entry name" value="Dipeptidyl peptidase 7"/>
    <property type="match status" value="1"/>
</dbReference>
<proteinExistence type="inferred from homology"/>
<evidence type="ECO:0000256" key="2">
    <source>
        <dbReference type="ARBA" id="ARBA00022670"/>
    </source>
</evidence>
<dbReference type="PANTHER" id="PTHR11010">
    <property type="entry name" value="PROTEASE S28 PRO-X CARBOXYPEPTIDASE-RELATED"/>
    <property type="match status" value="1"/>
</dbReference>
<dbReference type="AlphaFoldDB" id="A0AAV4AN42"/>
<dbReference type="EMBL" id="BLXT01004113">
    <property type="protein sequence ID" value="GFO09606.1"/>
    <property type="molecule type" value="Genomic_DNA"/>
</dbReference>
<comment type="similarity">
    <text evidence="1">Belongs to the peptidase S28 family.</text>
</comment>
<name>A0AAV4AN42_9GAST</name>
<dbReference type="Gene3D" id="1.20.120.980">
    <property type="entry name" value="Serine carboxypeptidase S28, SKS domain"/>
    <property type="match status" value="1"/>
</dbReference>
<dbReference type="GO" id="GO:0008239">
    <property type="term" value="F:dipeptidyl-peptidase activity"/>
    <property type="evidence" value="ECO:0007669"/>
    <property type="project" value="TreeGrafter"/>
</dbReference>
<evidence type="ECO:0000313" key="8">
    <source>
        <dbReference type="Proteomes" id="UP000735302"/>
    </source>
</evidence>
<keyword evidence="3 6" id="KW-0732">Signal</keyword>
<dbReference type="Pfam" id="PF05577">
    <property type="entry name" value="Peptidase_S28"/>
    <property type="match status" value="1"/>
</dbReference>
<dbReference type="PANTHER" id="PTHR11010:SF107">
    <property type="entry name" value="DIPEPTIDYL PEPTIDASE 2"/>
    <property type="match status" value="1"/>
</dbReference>
<sequence length="470" mass="52730">MAPSCSSICILLVLVNVALADFPYKEDVYVQYIDHYNLVSYGDQTFKQRYLYQDKYWGGDGYPIFFYSGNEGPVDTYWKNSGFIHEIAPEFKAFVVFTEHRFFGSSLPFGNKSFTMPYLGMLSAAQAVADYTMFLNDLKTYLNASNSKIIAFGGSYGGVLAAYMRYKHPSLVHGALAASAPVLMQAPEGPHDFFFPKVTKDFRDYSEKCYTAVKLAFAQQLDYARLGQPGLDQMVKKMRLCSPIQHDFEFRKMQMWARNAFVYLAMLDYPYPTEFLGKLPANPVNVGCDTILKQADPLVGLADAVGIWYNATGSEKCYNVSKEFVPCSDPTGCGTGDAATAWDFLSCTDIYLPHGSNNKTDMFPELPWDSDARIEYCQDKFHIRPRIGWNAEEFFGLDLTGASNIIFSNGDLDPWFGGGVTKSVSDTVVALIVQGGAHHLDLRASNKLDPPGVVKVREQERNIIRKWLNQ</sequence>
<feature type="chain" id="PRO_5043831212" evidence="6">
    <location>
        <begin position="21"/>
        <end position="470"/>
    </location>
</feature>
<dbReference type="InterPro" id="IPR029058">
    <property type="entry name" value="AB_hydrolase_fold"/>
</dbReference>
<protein>
    <submittedName>
        <fullName evidence="7">Dipeptidyl peptidase 2</fullName>
    </submittedName>
</protein>
<evidence type="ECO:0000256" key="4">
    <source>
        <dbReference type="ARBA" id="ARBA00022801"/>
    </source>
</evidence>
<dbReference type="Gene3D" id="3.40.50.1820">
    <property type="entry name" value="alpha/beta hydrolase"/>
    <property type="match status" value="1"/>
</dbReference>
<dbReference type="GO" id="GO:0070008">
    <property type="term" value="F:serine-type exopeptidase activity"/>
    <property type="evidence" value="ECO:0007669"/>
    <property type="project" value="InterPro"/>
</dbReference>
<dbReference type="GO" id="GO:0006508">
    <property type="term" value="P:proteolysis"/>
    <property type="evidence" value="ECO:0007669"/>
    <property type="project" value="UniProtKB-KW"/>
</dbReference>
<organism evidence="7 8">
    <name type="scientific">Plakobranchus ocellatus</name>
    <dbReference type="NCBI Taxonomy" id="259542"/>
    <lineage>
        <taxon>Eukaryota</taxon>
        <taxon>Metazoa</taxon>
        <taxon>Spiralia</taxon>
        <taxon>Lophotrochozoa</taxon>
        <taxon>Mollusca</taxon>
        <taxon>Gastropoda</taxon>
        <taxon>Heterobranchia</taxon>
        <taxon>Euthyneura</taxon>
        <taxon>Panpulmonata</taxon>
        <taxon>Sacoglossa</taxon>
        <taxon>Placobranchoidea</taxon>
        <taxon>Plakobranchidae</taxon>
        <taxon>Plakobranchus</taxon>
    </lineage>
</organism>
<keyword evidence="5" id="KW-0325">Glycoprotein</keyword>
<dbReference type="InterPro" id="IPR008758">
    <property type="entry name" value="Peptidase_S28"/>
</dbReference>
<keyword evidence="4" id="KW-0378">Hydrolase</keyword>
<evidence type="ECO:0000256" key="6">
    <source>
        <dbReference type="SAM" id="SignalP"/>
    </source>
</evidence>